<comment type="catalytic activity">
    <reaction evidence="1">
        <text>L-tryptophan + O2 = N-formyl-L-kynurenine</text>
        <dbReference type="Rhea" id="RHEA:24536"/>
        <dbReference type="ChEBI" id="CHEBI:15379"/>
        <dbReference type="ChEBI" id="CHEBI:57912"/>
        <dbReference type="ChEBI" id="CHEBI:58629"/>
        <dbReference type="EC" id="1.13.11.11"/>
    </reaction>
</comment>
<feature type="binding site" evidence="1">
    <location>
        <position position="110"/>
    </location>
    <ligand>
        <name>substrate</name>
    </ligand>
</feature>
<dbReference type="EMBL" id="PHFL01000039">
    <property type="protein sequence ID" value="RFM24496.1"/>
    <property type="molecule type" value="Genomic_DNA"/>
</dbReference>
<dbReference type="PANTHER" id="PTHR10138">
    <property type="entry name" value="TRYPTOPHAN 2,3-DIOXYGENASE"/>
    <property type="match status" value="1"/>
</dbReference>
<evidence type="ECO:0000313" key="2">
    <source>
        <dbReference type="EMBL" id="RFM24496.1"/>
    </source>
</evidence>
<dbReference type="Pfam" id="PF03301">
    <property type="entry name" value="Trp_dioxygenase"/>
    <property type="match status" value="1"/>
</dbReference>
<keyword evidence="1 2" id="KW-0223">Dioxygenase</keyword>
<dbReference type="GO" id="GO:0019441">
    <property type="term" value="P:L-tryptophan catabolic process to kynurenine"/>
    <property type="evidence" value="ECO:0007669"/>
    <property type="project" value="UniProtKB-UniRule"/>
</dbReference>
<comment type="pathway">
    <text evidence="1">Amino-acid degradation; L-tryptophan degradation via kynurenine pathway; L-kynurenine from L-tryptophan: step 1/2.</text>
</comment>
<dbReference type="GO" id="GO:0020037">
    <property type="term" value="F:heme binding"/>
    <property type="evidence" value="ECO:0007669"/>
    <property type="project" value="UniProtKB-UniRule"/>
</dbReference>
<proteinExistence type="inferred from homology"/>
<dbReference type="Proteomes" id="UP000266389">
    <property type="component" value="Unassembled WGS sequence"/>
</dbReference>
<keyword evidence="1" id="KW-0349">Heme</keyword>
<gene>
    <name evidence="1" type="primary">kynA</name>
    <name evidence="2" type="ORF">D0433_05800</name>
</gene>
<comment type="similarity">
    <text evidence="1">Belongs to the tryptophan 2,3-dioxygenase family.</text>
</comment>
<dbReference type="Gene3D" id="1.20.58.480">
    <property type="match status" value="1"/>
</dbReference>
<dbReference type="GO" id="GO:0004833">
    <property type="term" value="F:L-tryptophan 2,3-dioxygenase activity"/>
    <property type="evidence" value="ECO:0007669"/>
    <property type="project" value="UniProtKB-UniRule"/>
</dbReference>
<feature type="binding site" description="axial binding residue" evidence="1">
    <location>
        <position position="296"/>
    </location>
    <ligand>
        <name>heme</name>
        <dbReference type="ChEBI" id="CHEBI:30413"/>
    </ligand>
    <ligandPart>
        <name>Fe</name>
        <dbReference type="ChEBI" id="CHEBI:18248"/>
    </ligandPart>
</feature>
<dbReference type="UniPathway" id="UPA00333">
    <property type="reaction ID" value="UER00453"/>
</dbReference>
<evidence type="ECO:0000313" key="3">
    <source>
        <dbReference type="Proteomes" id="UP000266389"/>
    </source>
</evidence>
<comment type="function">
    <text evidence="1">Heme-dependent dioxygenase that catalyzes the oxidative cleavage of the L-tryptophan (L-Trp) pyrrole ring and converts L-tryptophan to N-formyl-L-kynurenine. Catalyzes the oxidative cleavage of the indole moiety.</text>
</comment>
<organism evidence="2 3">
    <name type="scientific">Candidatus Thermochlorobacter aerophilus</name>
    <dbReference type="NCBI Taxonomy" id="1868324"/>
    <lineage>
        <taxon>Bacteria</taxon>
        <taxon>Pseudomonadati</taxon>
        <taxon>Chlorobiota</taxon>
        <taxon>Chlorobiia</taxon>
        <taxon>Chlorobiales</taxon>
        <taxon>Candidatus Thermochlorobacteriaceae</taxon>
        <taxon>Candidatus Thermochlorobacter</taxon>
    </lineage>
</organism>
<keyword evidence="1" id="KW-0560">Oxidoreductase</keyword>
<comment type="caution">
    <text evidence="1">Lacks conserved residue(s) required for the propagation of feature annotation.</text>
</comment>
<dbReference type="EC" id="1.13.11.11" evidence="1"/>
<accession>A0A395M157</accession>
<reference evidence="2 3" key="1">
    <citation type="journal article" date="2011" name="ISME J.">
        <title>Community ecology of hot spring cyanobacterial mats: predominant populations and their functional potential.</title>
        <authorList>
            <person name="Klatt C.G."/>
            <person name="Wood J.M."/>
            <person name="Rusch D.B."/>
            <person name="Bateson M.M."/>
            <person name="Hamamura N."/>
            <person name="Heidelberg J.F."/>
            <person name="Grossman A.R."/>
            <person name="Bhaya D."/>
            <person name="Cohan F.M."/>
            <person name="Kuhl M."/>
            <person name="Bryant D.A."/>
            <person name="Ward D.M."/>
        </authorList>
    </citation>
    <scope>NUCLEOTIDE SEQUENCE [LARGE SCALE GENOMIC DNA]</scope>
    <source>
        <strain evidence="2">OS</strain>
    </source>
</reference>
<dbReference type="PANTHER" id="PTHR10138:SF0">
    <property type="entry name" value="TRYPTOPHAN 2,3-DIOXYGENASE"/>
    <property type="match status" value="1"/>
</dbReference>
<dbReference type="Gene3D" id="1.10.287.3810">
    <property type="match status" value="1"/>
</dbReference>
<name>A0A395M157_9BACT</name>
<dbReference type="InterPro" id="IPR037217">
    <property type="entry name" value="Trp/Indoleamine_2_3_dOase-like"/>
</dbReference>
<dbReference type="AlphaFoldDB" id="A0A395M157"/>
<comment type="subunit">
    <text evidence="1">Homotetramer.</text>
</comment>
<feature type="binding site" evidence="1">
    <location>
        <begin position="39"/>
        <end position="43"/>
    </location>
    <ligand>
        <name>substrate</name>
    </ligand>
</feature>
<comment type="cofactor">
    <cofactor evidence="1">
        <name>heme</name>
        <dbReference type="ChEBI" id="CHEBI:30413"/>
    </cofactor>
    <text evidence="1">Binds 1 heme group per subunit.</text>
</comment>
<comment type="caution">
    <text evidence="2">The sequence shown here is derived from an EMBL/GenBank/DDBJ whole genome shotgun (WGS) entry which is preliminary data.</text>
</comment>
<dbReference type="InterPro" id="IPR004981">
    <property type="entry name" value="Trp_2_3_dOase"/>
</dbReference>
<keyword evidence="1" id="KW-0408">Iron</keyword>
<evidence type="ECO:0000256" key="1">
    <source>
        <dbReference type="HAMAP-Rule" id="MF_01972"/>
    </source>
</evidence>
<dbReference type="GO" id="GO:0046872">
    <property type="term" value="F:metal ion binding"/>
    <property type="evidence" value="ECO:0007669"/>
    <property type="project" value="UniProtKB-KW"/>
</dbReference>
<feature type="binding site" evidence="1">
    <location>
        <position position="310"/>
    </location>
    <ligand>
        <name>substrate</name>
    </ligand>
</feature>
<keyword evidence="1" id="KW-0823">Tryptophan catabolism</keyword>
<keyword evidence="1" id="KW-0479">Metal-binding</keyword>
<dbReference type="HAMAP" id="MF_01972">
    <property type="entry name" value="T23O"/>
    <property type="match status" value="1"/>
</dbReference>
<sequence length="362" mass="42506">MKTSATPYYADYLQLDKVLNAQSLRSAEYGKPAHDEMLFIIVHQTFELWFKQILYELDSVRAMFEAERIDEKNIGVAVSRLLRITEIQKVMISQFQILETMTPLDFLEFRDLLSPASGFQSVQFRLLENKLGLKRQARLHFGQVSYENRLSEEHQRLVLQSETEPSLFELVERWLERTPFLAFGDFDFWRSYKQAVFDMLRRDRDIILSNPTLSPAEKSRELETLQHTETNFLALFDEAQYARLQEQGLRRLSYRAAQAALLILLYREQPILHQPFRLLTALIDIDELMTTWRYRHALMVQRMIGTKIGTGGSSGHQYLKHTVDAHRVFLDFFNLSTFLIPRSALPELPDHIKRELGFYYGA</sequence>
<protein>
    <recommendedName>
        <fullName evidence="1">Tryptophan 2,3-dioxygenase</fullName>
        <shortName evidence="1">TDO</shortName>
        <ecNumber evidence="1">1.13.11.11</ecNumber>
    </recommendedName>
    <alternativeName>
        <fullName evidence="1">Tryptamin 2,3-dioxygenase</fullName>
    </alternativeName>
    <alternativeName>
        <fullName evidence="1">Tryptophan oxygenase</fullName>
        <shortName evidence="1">TO</shortName>
        <shortName evidence="1">TRPO</shortName>
    </alternativeName>
    <alternativeName>
        <fullName evidence="1">Tryptophan pyrrolase</fullName>
    </alternativeName>
    <alternativeName>
        <fullName evidence="1">Tryptophanase</fullName>
    </alternativeName>
</protein>
<dbReference type="GO" id="GO:0019442">
    <property type="term" value="P:L-tryptophan catabolic process to acetyl-CoA"/>
    <property type="evidence" value="ECO:0007669"/>
    <property type="project" value="TreeGrafter"/>
</dbReference>
<dbReference type="SUPFAM" id="SSF140959">
    <property type="entry name" value="Indolic compounds 2,3-dioxygenase-like"/>
    <property type="match status" value="1"/>
</dbReference>